<keyword evidence="6 11" id="KW-0472">Membrane</keyword>
<evidence type="ECO:0000256" key="11">
    <source>
        <dbReference type="SAM" id="Phobius"/>
    </source>
</evidence>
<keyword evidence="14" id="KW-1185">Reference proteome</keyword>
<evidence type="ECO:0000256" key="9">
    <source>
        <dbReference type="ARBA" id="ARBA00023224"/>
    </source>
</evidence>
<feature type="transmembrane region" description="Helical" evidence="11">
    <location>
        <begin position="41"/>
        <end position="65"/>
    </location>
</feature>
<dbReference type="GO" id="GO:0005886">
    <property type="term" value="C:plasma membrane"/>
    <property type="evidence" value="ECO:0007669"/>
    <property type="project" value="UniProtKB-SubCell"/>
</dbReference>
<comment type="subcellular location">
    <subcellularLocation>
        <location evidence="1">Cell membrane</location>
        <topology evidence="1">Multi-pass membrane protein</topology>
    </subcellularLocation>
</comment>
<evidence type="ECO:0000256" key="1">
    <source>
        <dbReference type="ARBA" id="ARBA00004651"/>
    </source>
</evidence>
<keyword evidence="4 11" id="KW-1133">Transmembrane helix</keyword>
<proteinExistence type="inferred from homology"/>
<dbReference type="PANTHER" id="PTHR24246">
    <property type="entry name" value="OLFACTORY RECEPTOR AND ADENOSINE RECEPTOR"/>
    <property type="match status" value="1"/>
</dbReference>
<dbReference type="GO" id="GO:0004930">
    <property type="term" value="F:G protein-coupled receptor activity"/>
    <property type="evidence" value="ECO:0007669"/>
    <property type="project" value="UniProtKB-KW"/>
</dbReference>
<dbReference type="PROSITE" id="PS50262">
    <property type="entry name" value="G_PROTEIN_RECEP_F1_2"/>
    <property type="match status" value="1"/>
</dbReference>
<dbReference type="CDD" id="cd00637">
    <property type="entry name" value="7tm_classA_rhodopsin-like"/>
    <property type="match status" value="1"/>
</dbReference>
<dbReference type="PANTHER" id="PTHR24246:SF27">
    <property type="entry name" value="ADENOSINE RECEPTOR, ISOFORM A"/>
    <property type="match status" value="1"/>
</dbReference>
<evidence type="ECO:0000256" key="2">
    <source>
        <dbReference type="ARBA" id="ARBA00022475"/>
    </source>
</evidence>
<protein>
    <recommendedName>
        <fullName evidence="12">G-protein coupled receptors family 1 profile domain-containing protein</fullName>
    </recommendedName>
</protein>
<keyword evidence="5 10" id="KW-0297">G-protein coupled receptor</keyword>
<evidence type="ECO:0000313" key="14">
    <source>
        <dbReference type="Proteomes" id="UP000887568"/>
    </source>
</evidence>
<dbReference type="AlphaFoldDB" id="A0A914AMC3"/>
<dbReference type="Proteomes" id="UP000887568">
    <property type="component" value="Unplaced"/>
</dbReference>
<feature type="domain" description="G-protein coupled receptors family 1 profile" evidence="12">
    <location>
        <begin position="56"/>
        <end position="293"/>
    </location>
</feature>
<sequence length="334" mass="38031">MYYLLIGLPQRSQRIRNYTLQIHLQAYLLYLKDMAVSLFTVMQYCMSGVCALAMLENLLAIAVFAGTKKLRIKYYAFVFNLALADLLFSVCAIPYPWLNTSDILIGLLTGTYIVSIMTILAVAVNRYLALSLMSLARYDSLVTGYRLIGICILFWCSSLAYGLVMYNAVPPWVFDKVHIFGASLAGYIVWLITALVYYLAFRKIKHYTPPLASAAGISANEEHHQTRVQQTRRLLIMFVLILVVSFISWAPSFALRIFAFFNVSLWQDETFLAWAWGGYLLYTLSTVINPLIYLWRLDGFREGFYAMFCRCVVKAKPNETVVDLTTNVNTETGL</sequence>
<accession>A0A914AMC3</accession>
<dbReference type="InterPro" id="IPR000276">
    <property type="entry name" value="GPCR_Rhodpsn"/>
</dbReference>
<feature type="transmembrane region" description="Helical" evidence="11">
    <location>
        <begin position="103"/>
        <end position="124"/>
    </location>
</feature>
<keyword evidence="9 10" id="KW-0807">Transducer</keyword>
<dbReference type="OrthoDB" id="9894375at2759"/>
<evidence type="ECO:0000313" key="13">
    <source>
        <dbReference type="EnsemblMetazoa" id="XP_038064743.1"/>
    </source>
</evidence>
<evidence type="ECO:0000256" key="4">
    <source>
        <dbReference type="ARBA" id="ARBA00022989"/>
    </source>
</evidence>
<feature type="transmembrane region" description="Helical" evidence="11">
    <location>
        <begin position="178"/>
        <end position="200"/>
    </location>
</feature>
<feature type="transmembrane region" description="Helical" evidence="11">
    <location>
        <begin position="273"/>
        <end position="295"/>
    </location>
</feature>
<dbReference type="SUPFAM" id="SSF81321">
    <property type="entry name" value="Family A G protein-coupled receptor-like"/>
    <property type="match status" value="1"/>
</dbReference>
<keyword evidence="3 10" id="KW-0812">Transmembrane</keyword>
<evidence type="ECO:0000256" key="8">
    <source>
        <dbReference type="ARBA" id="ARBA00023180"/>
    </source>
</evidence>
<evidence type="ECO:0000256" key="7">
    <source>
        <dbReference type="ARBA" id="ARBA00023170"/>
    </source>
</evidence>
<evidence type="ECO:0000256" key="5">
    <source>
        <dbReference type="ARBA" id="ARBA00023040"/>
    </source>
</evidence>
<name>A0A914AMC3_PATMI</name>
<dbReference type="EnsemblMetazoa" id="XM_038208815.1">
    <property type="protein sequence ID" value="XP_038064743.1"/>
    <property type="gene ID" value="LOC119735122"/>
</dbReference>
<keyword evidence="7 10" id="KW-0675">Receptor</keyword>
<dbReference type="InterPro" id="IPR017452">
    <property type="entry name" value="GPCR_Rhodpsn_7TM"/>
</dbReference>
<comment type="similarity">
    <text evidence="10">Belongs to the G-protein coupled receptor 1 family.</text>
</comment>
<evidence type="ECO:0000256" key="10">
    <source>
        <dbReference type="RuleBase" id="RU000688"/>
    </source>
</evidence>
<evidence type="ECO:0000259" key="12">
    <source>
        <dbReference type="PROSITE" id="PS50262"/>
    </source>
</evidence>
<keyword evidence="2" id="KW-1003">Cell membrane</keyword>
<dbReference type="PROSITE" id="PS00237">
    <property type="entry name" value="G_PROTEIN_RECEP_F1_1"/>
    <property type="match status" value="1"/>
</dbReference>
<dbReference type="RefSeq" id="XP_038064743.1">
    <property type="nucleotide sequence ID" value="XM_038208815.1"/>
</dbReference>
<feature type="transmembrane region" description="Helical" evidence="11">
    <location>
        <begin position="77"/>
        <end position="97"/>
    </location>
</feature>
<evidence type="ECO:0000256" key="3">
    <source>
        <dbReference type="ARBA" id="ARBA00022692"/>
    </source>
</evidence>
<dbReference type="Gene3D" id="1.20.1070.10">
    <property type="entry name" value="Rhodopsin 7-helix transmembrane proteins"/>
    <property type="match status" value="1"/>
</dbReference>
<feature type="transmembrane region" description="Helical" evidence="11">
    <location>
        <begin position="145"/>
        <end position="166"/>
    </location>
</feature>
<dbReference type="GeneID" id="119735122"/>
<feature type="transmembrane region" description="Helical" evidence="11">
    <location>
        <begin position="234"/>
        <end position="261"/>
    </location>
</feature>
<dbReference type="Pfam" id="PF00001">
    <property type="entry name" value="7tm_1"/>
    <property type="match status" value="1"/>
</dbReference>
<keyword evidence="8" id="KW-0325">Glycoprotein</keyword>
<evidence type="ECO:0000256" key="6">
    <source>
        <dbReference type="ARBA" id="ARBA00023136"/>
    </source>
</evidence>
<reference evidence="13" key="1">
    <citation type="submission" date="2022-11" db="UniProtKB">
        <authorList>
            <consortium name="EnsemblMetazoa"/>
        </authorList>
    </citation>
    <scope>IDENTIFICATION</scope>
</reference>
<dbReference type="PRINTS" id="PR00237">
    <property type="entry name" value="GPCRRHODOPSN"/>
</dbReference>
<organism evidence="13 14">
    <name type="scientific">Patiria miniata</name>
    <name type="common">Bat star</name>
    <name type="synonym">Asterina miniata</name>
    <dbReference type="NCBI Taxonomy" id="46514"/>
    <lineage>
        <taxon>Eukaryota</taxon>
        <taxon>Metazoa</taxon>
        <taxon>Echinodermata</taxon>
        <taxon>Eleutherozoa</taxon>
        <taxon>Asterozoa</taxon>
        <taxon>Asteroidea</taxon>
        <taxon>Valvatacea</taxon>
        <taxon>Valvatida</taxon>
        <taxon>Asterinidae</taxon>
        <taxon>Patiria</taxon>
    </lineage>
</organism>